<evidence type="ECO:0000259" key="14">
    <source>
        <dbReference type="Pfam" id="PF03816"/>
    </source>
</evidence>
<comment type="caution">
    <text evidence="15">The sequence shown here is derived from an EMBL/GenBank/DDBJ whole genome shotgun (WGS) entry which is preliminary data.</text>
</comment>
<dbReference type="Gene3D" id="3.40.630.190">
    <property type="entry name" value="LCP protein"/>
    <property type="match status" value="1"/>
</dbReference>
<gene>
    <name evidence="15" type="ORF">ACFSR0_01990</name>
</gene>
<keyword evidence="4 13" id="KW-0812">Transmembrane</keyword>
<keyword evidence="7" id="KW-0805">Transcription regulation</keyword>
<evidence type="ECO:0000256" key="13">
    <source>
        <dbReference type="SAM" id="Phobius"/>
    </source>
</evidence>
<feature type="transmembrane region" description="Helical" evidence="13">
    <location>
        <begin position="149"/>
        <end position="170"/>
    </location>
</feature>
<dbReference type="EMBL" id="JBHUMO010000011">
    <property type="protein sequence ID" value="MFD2728208.1"/>
    <property type="molecule type" value="Genomic_DNA"/>
</dbReference>
<feature type="compositionally biased region" description="Basic and acidic residues" evidence="12">
    <location>
        <begin position="8"/>
        <end position="31"/>
    </location>
</feature>
<comment type="similarity">
    <text evidence="2">Belongs to the LytR/CpsA/Psr (LCP) family.</text>
</comment>
<dbReference type="InterPro" id="IPR004474">
    <property type="entry name" value="LytR_CpsA_psr"/>
</dbReference>
<evidence type="ECO:0000256" key="10">
    <source>
        <dbReference type="ARBA" id="ARBA00037178"/>
    </source>
</evidence>
<keyword evidence="3" id="KW-1003">Cell membrane</keyword>
<sequence length="438" mass="50222">MNKRMDRHNKGENDLFSREAYRRSKLEKQLDEQENQNLETNWSDRVDEPNEDLSDYLNEETKTSENDEDEDFYYYEQRNSKPQTRMAHQKQHRQSIYRSNQEKRRGVESSPEKEATFTQSFKEDEFAERPAEKKMEQKPKKQKKKKHHWIRTILLLLLLIIGYCAGGFYLGQKDARKETSTLKPQAFNGVVSADGAKNILLIGNDSRDGENSRADTIMILSFAGKSKKPKLISIMRDSYVEIPGYNATKINAAYAYGGAELLRKTIKQNLGVDTKYYVTVDFQSFEKVVNALYPKGVKINAEKSLDLDGIQIDKGEQVMDGLKLLQYARFRHDEEGDFGRIRRQQQVMTAIFAQLKTPMAILRLPYAAGKALGYTANNIPFSYYAKIGFSMLRGASAIERLSVPADSSWEFGTTSNGESVIYFDNDVETEAISKFLAQ</sequence>
<dbReference type="Proteomes" id="UP001597427">
    <property type="component" value="Unassembled WGS sequence"/>
</dbReference>
<keyword evidence="9" id="KW-0804">Transcription</keyword>
<dbReference type="PANTHER" id="PTHR33392">
    <property type="entry name" value="POLYISOPRENYL-TEICHOIC ACID--PEPTIDOGLYCAN TEICHOIC ACID TRANSFERASE TAGU"/>
    <property type="match status" value="1"/>
</dbReference>
<organism evidence="15 16">
    <name type="scientific">Enterococcus camelliae</name>
    <dbReference type="NCBI Taxonomy" id="453959"/>
    <lineage>
        <taxon>Bacteria</taxon>
        <taxon>Bacillati</taxon>
        <taxon>Bacillota</taxon>
        <taxon>Bacilli</taxon>
        <taxon>Lactobacillales</taxon>
        <taxon>Enterococcaceae</taxon>
        <taxon>Enterococcus</taxon>
    </lineage>
</organism>
<dbReference type="InterPro" id="IPR050922">
    <property type="entry name" value="LytR/CpsA/Psr_CW_biosynth"/>
</dbReference>
<evidence type="ECO:0000256" key="12">
    <source>
        <dbReference type="SAM" id="MobiDB-lite"/>
    </source>
</evidence>
<comment type="function">
    <text evidence="10">Involved in SarA attenuation. Affects resistance to oxacillin and teicoplanin, as well as the synthesis of virulence factors.</text>
</comment>
<accession>A0ABW5TI76</accession>
<feature type="compositionally biased region" description="Acidic residues" evidence="12">
    <location>
        <begin position="49"/>
        <end position="58"/>
    </location>
</feature>
<keyword evidence="6 13" id="KW-1133">Transmembrane helix</keyword>
<name>A0ABW5TI76_9ENTE</name>
<keyword evidence="5" id="KW-0735">Signal-anchor</keyword>
<dbReference type="NCBIfam" id="TIGR00350">
    <property type="entry name" value="lytR_cpsA_psr"/>
    <property type="match status" value="1"/>
</dbReference>
<evidence type="ECO:0000256" key="5">
    <source>
        <dbReference type="ARBA" id="ARBA00022968"/>
    </source>
</evidence>
<feature type="compositionally biased region" description="Basic and acidic residues" evidence="12">
    <location>
        <begin position="100"/>
        <end position="139"/>
    </location>
</feature>
<evidence type="ECO:0000256" key="7">
    <source>
        <dbReference type="ARBA" id="ARBA00023015"/>
    </source>
</evidence>
<dbReference type="PANTHER" id="PTHR33392:SF8">
    <property type="entry name" value="REGULATORY PROTEIN MSRR"/>
    <property type="match status" value="1"/>
</dbReference>
<dbReference type="Pfam" id="PF03816">
    <property type="entry name" value="LytR_cpsA_psr"/>
    <property type="match status" value="1"/>
</dbReference>
<evidence type="ECO:0000256" key="2">
    <source>
        <dbReference type="ARBA" id="ARBA00006068"/>
    </source>
</evidence>
<evidence type="ECO:0000256" key="9">
    <source>
        <dbReference type="ARBA" id="ARBA00023163"/>
    </source>
</evidence>
<comment type="subcellular location">
    <subcellularLocation>
        <location evidence="1">Cell membrane</location>
        <topology evidence="1">Single-pass type II membrane protein</topology>
    </subcellularLocation>
</comment>
<evidence type="ECO:0000313" key="16">
    <source>
        <dbReference type="Proteomes" id="UP001597427"/>
    </source>
</evidence>
<keyword evidence="8 13" id="KW-0472">Membrane</keyword>
<dbReference type="RefSeq" id="WP_379979383.1">
    <property type="nucleotide sequence ID" value="NZ_JBHUMO010000011.1"/>
</dbReference>
<feature type="region of interest" description="Disordered" evidence="12">
    <location>
        <begin position="1"/>
        <end position="143"/>
    </location>
</feature>
<keyword evidence="16" id="KW-1185">Reference proteome</keyword>
<evidence type="ECO:0000256" key="4">
    <source>
        <dbReference type="ARBA" id="ARBA00022692"/>
    </source>
</evidence>
<evidence type="ECO:0000256" key="8">
    <source>
        <dbReference type="ARBA" id="ARBA00023136"/>
    </source>
</evidence>
<evidence type="ECO:0000256" key="3">
    <source>
        <dbReference type="ARBA" id="ARBA00022475"/>
    </source>
</evidence>
<evidence type="ECO:0000256" key="1">
    <source>
        <dbReference type="ARBA" id="ARBA00004401"/>
    </source>
</evidence>
<reference evidence="16" key="1">
    <citation type="journal article" date="2019" name="Int. J. Syst. Evol. Microbiol.">
        <title>The Global Catalogue of Microorganisms (GCM) 10K type strain sequencing project: providing services to taxonomists for standard genome sequencing and annotation.</title>
        <authorList>
            <consortium name="The Broad Institute Genomics Platform"/>
            <consortium name="The Broad Institute Genome Sequencing Center for Infectious Disease"/>
            <person name="Wu L."/>
            <person name="Ma J."/>
        </authorList>
    </citation>
    <scope>NUCLEOTIDE SEQUENCE [LARGE SCALE GENOMIC DNA]</scope>
    <source>
        <strain evidence="16">TISTR 932</strain>
    </source>
</reference>
<evidence type="ECO:0000256" key="6">
    <source>
        <dbReference type="ARBA" id="ARBA00022989"/>
    </source>
</evidence>
<protein>
    <recommendedName>
        <fullName evidence="11">Regulatory protein MsrR</fullName>
    </recommendedName>
</protein>
<proteinExistence type="inferred from homology"/>
<evidence type="ECO:0000256" key="11">
    <source>
        <dbReference type="ARBA" id="ARBA00040752"/>
    </source>
</evidence>
<evidence type="ECO:0000313" key="15">
    <source>
        <dbReference type="EMBL" id="MFD2728208.1"/>
    </source>
</evidence>
<feature type="domain" description="Cell envelope-related transcriptional attenuator" evidence="14">
    <location>
        <begin position="213"/>
        <end position="356"/>
    </location>
</feature>